<evidence type="ECO:0000313" key="2">
    <source>
        <dbReference type="Proteomes" id="UP000664859"/>
    </source>
</evidence>
<dbReference type="EMBL" id="JAFCMP010000179">
    <property type="protein sequence ID" value="KAG5184109.1"/>
    <property type="molecule type" value="Genomic_DNA"/>
</dbReference>
<reference evidence="1" key="1">
    <citation type="submission" date="2021-02" db="EMBL/GenBank/DDBJ databases">
        <title>First Annotated Genome of the Yellow-green Alga Tribonema minus.</title>
        <authorList>
            <person name="Mahan K.M."/>
        </authorList>
    </citation>
    <scope>NUCLEOTIDE SEQUENCE</scope>
    <source>
        <strain evidence="1">UTEX B ZZ1240</strain>
    </source>
</reference>
<keyword evidence="2" id="KW-1185">Reference proteome</keyword>
<comment type="caution">
    <text evidence="1">The sequence shown here is derived from an EMBL/GenBank/DDBJ whole genome shotgun (WGS) entry which is preliminary data.</text>
</comment>
<dbReference type="AlphaFoldDB" id="A0A835Z0I5"/>
<name>A0A835Z0I5_9STRA</name>
<accession>A0A835Z0I5</accession>
<organism evidence="1 2">
    <name type="scientific">Tribonema minus</name>
    <dbReference type="NCBI Taxonomy" id="303371"/>
    <lineage>
        <taxon>Eukaryota</taxon>
        <taxon>Sar</taxon>
        <taxon>Stramenopiles</taxon>
        <taxon>Ochrophyta</taxon>
        <taxon>PX clade</taxon>
        <taxon>Xanthophyceae</taxon>
        <taxon>Tribonematales</taxon>
        <taxon>Tribonemataceae</taxon>
        <taxon>Tribonema</taxon>
    </lineage>
</organism>
<sequence>MTKAPRKTAEQLREQKRLCEKAKKPEMPSQKRKALTFVSMKKAYVSWGFKLHPDDHKQREYIKSQGKSMSHCKMLLDDGTVTPVYNNLQSGITAPANTSAEVIKARKKAGYAKRSATMKARGLGQKNHYEKDTFEALLDVTGLRGVLEYAWMPDGANCDVALKSADMAAGTYGACELKASYTTDGGIFNFHLSKLDMETKYKGKLIIAIGFKRVNGKIRVTQVFVLSDPKDMPGKSLQPMVDPKLDDGCAHIRIRMDGDEQFKVCKKTILEGVLKVPHHTLQDTCFSLQVNRNLSRNHKTEFIGLQFIQNALPATTTMTLASDKNKTVDFNFNRGEESLGISAKTASLNRKKSYSGFMFGVHAAPESHKCDWVLVVYLDKSRTIVEGFAVIRGSAVYTEAKKGKMFHWNKSGQKKGVDYNIEKHPAADLPRLVDLMFEQRGGEQITL</sequence>
<dbReference type="Proteomes" id="UP000664859">
    <property type="component" value="Unassembled WGS sequence"/>
</dbReference>
<gene>
    <name evidence="1" type="ORF">JKP88DRAFT_315701</name>
</gene>
<proteinExistence type="predicted"/>
<protein>
    <submittedName>
        <fullName evidence="1">Uncharacterized protein</fullName>
    </submittedName>
</protein>
<evidence type="ECO:0000313" key="1">
    <source>
        <dbReference type="EMBL" id="KAG5184109.1"/>
    </source>
</evidence>